<name>A0A1V3IQJ5_9PAST</name>
<protein>
    <submittedName>
        <fullName evidence="2">Uncharacterized protein</fullName>
    </submittedName>
</protein>
<sequence>MLTPIFINGQKLYQDSFGNKYQYDLSNPIDQMSYSTDLDAQQRDQLSTTPTRNSNGGGIYE</sequence>
<evidence type="ECO:0000313" key="2">
    <source>
        <dbReference type="EMBL" id="OOF44525.1"/>
    </source>
</evidence>
<evidence type="ECO:0000256" key="1">
    <source>
        <dbReference type="SAM" id="MobiDB-lite"/>
    </source>
</evidence>
<feature type="region of interest" description="Disordered" evidence="1">
    <location>
        <begin position="34"/>
        <end position="61"/>
    </location>
</feature>
<gene>
    <name evidence="2" type="ORF">BKK50_02480</name>
</gene>
<proteinExistence type="predicted"/>
<dbReference type="AlphaFoldDB" id="A0A1V3IQJ5"/>
<dbReference type="EMBL" id="MLHJ01000015">
    <property type="protein sequence ID" value="OOF44525.1"/>
    <property type="molecule type" value="Genomic_DNA"/>
</dbReference>
<reference evidence="2 3" key="1">
    <citation type="submission" date="2016-10" db="EMBL/GenBank/DDBJ databases">
        <title>Rodentibacter gen. nov. and new species.</title>
        <authorList>
            <person name="Christensen H."/>
        </authorList>
    </citation>
    <scope>NUCLEOTIDE SEQUENCE [LARGE SCALE GENOMIC DNA]</scope>
    <source>
        <strain evidence="2 3">CCUG17206</strain>
    </source>
</reference>
<accession>A0A1V3IQJ5</accession>
<organism evidence="2 3">
    <name type="scientific">Rodentibacter rarus</name>
    <dbReference type="NCBI Taxonomy" id="1908260"/>
    <lineage>
        <taxon>Bacteria</taxon>
        <taxon>Pseudomonadati</taxon>
        <taxon>Pseudomonadota</taxon>
        <taxon>Gammaproteobacteria</taxon>
        <taxon>Pasteurellales</taxon>
        <taxon>Pasteurellaceae</taxon>
        <taxon>Rodentibacter</taxon>
    </lineage>
</organism>
<keyword evidence="3" id="KW-1185">Reference proteome</keyword>
<dbReference type="OrthoDB" id="5681152at2"/>
<comment type="caution">
    <text evidence="2">The sequence shown here is derived from an EMBL/GenBank/DDBJ whole genome shotgun (WGS) entry which is preliminary data.</text>
</comment>
<feature type="compositionally biased region" description="Polar residues" evidence="1">
    <location>
        <begin position="34"/>
        <end position="54"/>
    </location>
</feature>
<evidence type="ECO:0000313" key="3">
    <source>
        <dbReference type="Proteomes" id="UP000189433"/>
    </source>
</evidence>
<dbReference type="Proteomes" id="UP000189433">
    <property type="component" value="Unassembled WGS sequence"/>
</dbReference>
<dbReference type="RefSeq" id="WP_077415005.1">
    <property type="nucleotide sequence ID" value="NZ_MLHI01000115.1"/>
</dbReference>